<dbReference type="InterPro" id="IPR054505">
    <property type="entry name" value="Myb_DNA-bind_8"/>
</dbReference>
<feature type="compositionally biased region" description="Basic and acidic residues" evidence="1">
    <location>
        <begin position="214"/>
        <end position="224"/>
    </location>
</feature>
<dbReference type="EMBL" id="FJVC01000242">
    <property type="protein sequence ID" value="CZT46268.1"/>
    <property type="molecule type" value="Genomic_DNA"/>
</dbReference>
<dbReference type="Proteomes" id="UP000177625">
    <property type="component" value="Unassembled WGS sequence"/>
</dbReference>
<feature type="compositionally biased region" description="Polar residues" evidence="1">
    <location>
        <begin position="179"/>
        <end position="194"/>
    </location>
</feature>
<feature type="region of interest" description="Disordered" evidence="1">
    <location>
        <begin position="144"/>
        <end position="257"/>
    </location>
</feature>
<proteinExistence type="predicted"/>
<keyword evidence="4" id="KW-1185">Reference proteome</keyword>
<organism evidence="3 4">
    <name type="scientific">Rhynchosporium secalis</name>
    <name type="common">Barley scald fungus</name>
    <dbReference type="NCBI Taxonomy" id="38038"/>
    <lineage>
        <taxon>Eukaryota</taxon>
        <taxon>Fungi</taxon>
        <taxon>Dikarya</taxon>
        <taxon>Ascomycota</taxon>
        <taxon>Pezizomycotina</taxon>
        <taxon>Leotiomycetes</taxon>
        <taxon>Helotiales</taxon>
        <taxon>Ploettnerulaceae</taxon>
        <taxon>Rhynchosporium</taxon>
    </lineage>
</organism>
<feature type="compositionally biased region" description="Low complexity" evidence="1">
    <location>
        <begin position="150"/>
        <end position="173"/>
    </location>
</feature>
<dbReference type="Pfam" id="PF22980">
    <property type="entry name" value="Myb_DNA-bind_8"/>
    <property type="match status" value="1"/>
</dbReference>
<reference evidence="4" key="1">
    <citation type="submission" date="2016-03" db="EMBL/GenBank/DDBJ databases">
        <authorList>
            <person name="Guldener U."/>
        </authorList>
    </citation>
    <scope>NUCLEOTIDE SEQUENCE [LARGE SCALE GENOMIC DNA]</scope>
</reference>
<accession>A0A1E1MB44</accession>
<feature type="compositionally biased region" description="Low complexity" evidence="1">
    <location>
        <begin position="46"/>
        <end position="69"/>
    </location>
</feature>
<feature type="compositionally biased region" description="Polar residues" evidence="1">
    <location>
        <begin position="116"/>
        <end position="129"/>
    </location>
</feature>
<feature type="domain" description="Myb-like DNA-binding" evidence="2">
    <location>
        <begin position="545"/>
        <end position="595"/>
    </location>
</feature>
<evidence type="ECO:0000313" key="3">
    <source>
        <dbReference type="EMBL" id="CZT46268.1"/>
    </source>
</evidence>
<evidence type="ECO:0000256" key="1">
    <source>
        <dbReference type="SAM" id="MobiDB-lite"/>
    </source>
</evidence>
<dbReference type="AlphaFoldDB" id="A0A1E1MB44"/>
<protein>
    <recommendedName>
        <fullName evidence="2">Myb-like DNA-binding domain-containing protein</fullName>
    </recommendedName>
</protein>
<sequence length="604" mass="65451">MAPRGKAKAKPKDTPAASRDGSIQAFPAAPDKANSSIRSLPATTNAVKTPASKSSASTATESSSAQPAAKIAVSASTAEDSGSAKPAVNTPSSAPPTADKSSSAQPVAKINVSAPPLQTSLPGQASTNTTVPQVVISSISAASTLMQGPSAPSQATASKTTTTQANSTSSTRTKAAAQTPRSPKGTQSQGSGSSRIDGGVPGPSTSMKRAAASRPDKISPDKKVKPGTANTAKKPVPPKTSASVKPSKARHTPTTAWSHLQKDMDRYFDSVMQLQGWMRNPKLFANHFLIDRDPPMPDFVLNTVAHHYKDRKYLKPGIDRTLGKMKPAEAYAWFITTVTHENKLHDEGIFGGYGGTAFPLWRLIGIALRRCIDDQRRLLKAGISTTTIPQELIHTELEDTKREELEKEQKKEEGTEGVTNCFSEEYARTYQIRNAICEFFVLNDLNCVIARNYIIERDEDGELNDVDLTQEVWDQKRFGLKGTRGRIYVIFETTARNADALKCPDDLVQPGDDMDLRGEDLDFDEEDHVIRNLQPRIVSVEEAVEDNYKLVLSIIGQITDNNKLVGLNWKLVAEDLGLESSATAAEQWTRFKETNGVIGIHLGR</sequence>
<evidence type="ECO:0000259" key="2">
    <source>
        <dbReference type="Pfam" id="PF22980"/>
    </source>
</evidence>
<evidence type="ECO:0000313" key="4">
    <source>
        <dbReference type="Proteomes" id="UP000177625"/>
    </source>
</evidence>
<gene>
    <name evidence="3" type="ORF">RSE6_06677</name>
</gene>
<name>A0A1E1MB44_RHYSE</name>
<feature type="compositionally biased region" description="Polar residues" evidence="1">
    <location>
        <begin position="33"/>
        <end position="45"/>
    </location>
</feature>
<feature type="region of interest" description="Disordered" evidence="1">
    <location>
        <begin position="1"/>
        <end position="129"/>
    </location>
</feature>